<dbReference type="Proteomes" id="UP000619079">
    <property type="component" value="Unassembled WGS sequence"/>
</dbReference>
<dbReference type="Pfam" id="PF14246">
    <property type="entry name" value="TetR_C_7"/>
    <property type="match status" value="1"/>
</dbReference>
<evidence type="ECO:0000256" key="1">
    <source>
        <dbReference type="ARBA" id="ARBA00023125"/>
    </source>
</evidence>
<organism evidence="5 6">
    <name type="scientific">Sedimentitalea arenosa</name>
    <dbReference type="NCBI Taxonomy" id="2798803"/>
    <lineage>
        <taxon>Bacteria</taxon>
        <taxon>Pseudomonadati</taxon>
        <taxon>Pseudomonadota</taxon>
        <taxon>Alphaproteobacteria</taxon>
        <taxon>Rhodobacterales</taxon>
        <taxon>Paracoccaceae</taxon>
        <taxon>Sedimentitalea</taxon>
    </lineage>
</organism>
<dbReference type="PROSITE" id="PS50977">
    <property type="entry name" value="HTH_TETR_2"/>
    <property type="match status" value="1"/>
</dbReference>
<comment type="caution">
    <text evidence="5">The sequence shown here is derived from an EMBL/GenBank/DDBJ whole genome shotgun (WGS) entry which is preliminary data.</text>
</comment>
<evidence type="ECO:0000313" key="6">
    <source>
        <dbReference type="Proteomes" id="UP000619079"/>
    </source>
</evidence>
<keyword evidence="6" id="KW-1185">Reference proteome</keyword>
<proteinExistence type="predicted"/>
<gene>
    <name evidence="5" type="ORF">JF290_18035</name>
</gene>
<evidence type="ECO:0000256" key="3">
    <source>
        <dbReference type="SAM" id="MobiDB-lite"/>
    </source>
</evidence>
<feature type="domain" description="HTH tetR-type" evidence="4">
    <location>
        <begin position="31"/>
        <end position="91"/>
    </location>
</feature>
<evidence type="ECO:0000256" key="2">
    <source>
        <dbReference type="PROSITE-ProRule" id="PRU00335"/>
    </source>
</evidence>
<evidence type="ECO:0000313" key="5">
    <source>
        <dbReference type="EMBL" id="MBJ6373431.1"/>
    </source>
</evidence>
<dbReference type="Gene3D" id="1.10.357.10">
    <property type="entry name" value="Tetracycline Repressor, domain 2"/>
    <property type="match status" value="1"/>
</dbReference>
<dbReference type="InterPro" id="IPR001647">
    <property type="entry name" value="HTH_TetR"/>
</dbReference>
<evidence type="ECO:0000259" key="4">
    <source>
        <dbReference type="PROSITE" id="PS50977"/>
    </source>
</evidence>
<protein>
    <submittedName>
        <fullName evidence="5">TetR/AcrR family transcriptional regulator</fullName>
    </submittedName>
</protein>
<accession>A0A8J7LXA6</accession>
<reference evidence="5" key="1">
    <citation type="submission" date="2020-12" db="EMBL/GenBank/DDBJ databases">
        <title>Sedimentitalea sp. nov., isolated from sand in Incheon.</title>
        <authorList>
            <person name="Kim W."/>
        </authorList>
    </citation>
    <scope>NUCLEOTIDE SEQUENCE</scope>
    <source>
        <strain evidence="5">CAU 1593</strain>
    </source>
</reference>
<dbReference type="SUPFAM" id="SSF48498">
    <property type="entry name" value="Tetracyclin repressor-like, C-terminal domain"/>
    <property type="match status" value="1"/>
</dbReference>
<keyword evidence="1 2" id="KW-0238">DNA-binding</keyword>
<sequence length="231" mass="25673">MTRVHTSQGQAADCDGEVTRRRGRPVQMEAAEREALVLDSAIELLSRHGPDDVTMADIARHAGMSKRTLYALYGNREELLGAGLKRMSQTLFRPLQPEEHGASLEERLRILLTLNPTMENPAVPLEMLRIVIAEARKRPEMARSLSRKGPGHVVEMLSSELSRGVQSGEIAIPEDDVPAAAELLVDMVVGNTIADLLDPDRVLRRPEERAARRDQAIHIFLNGVRPRRDGE</sequence>
<dbReference type="GO" id="GO:0000976">
    <property type="term" value="F:transcription cis-regulatory region binding"/>
    <property type="evidence" value="ECO:0007669"/>
    <property type="project" value="TreeGrafter"/>
</dbReference>
<dbReference type="EMBL" id="JAELVR010000013">
    <property type="protein sequence ID" value="MBJ6373431.1"/>
    <property type="molecule type" value="Genomic_DNA"/>
</dbReference>
<dbReference type="RefSeq" id="WP_199026302.1">
    <property type="nucleotide sequence ID" value="NZ_JAELVR010000013.1"/>
</dbReference>
<dbReference type="InterPro" id="IPR036271">
    <property type="entry name" value="Tet_transcr_reg_TetR-rel_C_sf"/>
</dbReference>
<feature type="DNA-binding region" description="H-T-H motif" evidence="2">
    <location>
        <begin position="54"/>
        <end position="73"/>
    </location>
</feature>
<name>A0A8J7LXA6_9RHOB</name>
<dbReference type="SUPFAM" id="SSF46689">
    <property type="entry name" value="Homeodomain-like"/>
    <property type="match status" value="1"/>
</dbReference>
<dbReference type="Pfam" id="PF00440">
    <property type="entry name" value="TetR_N"/>
    <property type="match status" value="1"/>
</dbReference>
<dbReference type="GO" id="GO:0003700">
    <property type="term" value="F:DNA-binding transcription factor activity"/>
    <property type="evidence" value="ECO:0007669"/>
    <property type="project" value="TreeGrafter"/>
</dbReference>
<dbReference type="InterPro" id="IPR050109">
    <property type="entry name" value="HTH-type_TetR-like_transc_reg"/>
</dbReference>
<feature type="region of interest" description="Disordered" evidence="3">
    <location>
        <begin position="1"/>
        <end position="25"/>
    </location>
</feature>
<dbReference type="PANTHER" id="PTHR30055">
    <property type="entry name" value="HTH-TYPE TRANSCRIPTIONAL REGULATOR RUTR"/>
    <property type="match status" value="1"/>
</dbReference>
<dbReference type="InterPro" id="IPR009057">
    <property type="entry name" value="Homeodomain-like_sf"/>
</dbReference>
<dbReference type="AlphaFoldDB" id="A0A8J7LXA6"/>
<dbReference type="PANTHER" id="PTHR30055:SF153">
    <property type="entry name" value="HTH-TYPE TRANSCRIPTIONAL REPRESSOR RV3405C"/>
    <property type="match status" value="1"/>
</dbReference>
<dbReference type="InterPro" id="IPR039536">
    <property type="entry name" value="TetR_C_Proteobacteria"/>
</dbReference>
<dbReference type="PRINTS" id="PR00455">
    <property type="entry name" value="HTHTETR"/>
</dbReference>
<feature type="compositionally biased region" description="Polar residues" evidence="3">
    <location>
        <begin position="1"/>
        <end position="10"/>
    </location>
</feature>